<protein>
    <submittedName>
        <fullName evidence="2">Uncharacterized protein</fullName>
    </submittedName>
</protein>
<dbReference type="WBParaSite" id="ES5_v2.g25425.t1">
    <property type="protein sequence ID" value="ES5_v2.g25425.t1"/>
    <property type="gene ID" value="ES5_v2.g25425"/>
</dbReference>
<evidence type="ECO:0000313" key="2">
    <source>
        <dbReference type="WBParaSite" id="ES5_v2.g25425.t1"/>
    </source>
</evidence>
<reference evidence="2" key="1">
    <citation type="submission" date="2022-11" db="UniProtKB">
        <authorList>
            <consortium name="WormBaseParasite"/>
        </authorList>
    </citation>
    <scope>IDENTIFICATION</scope>
</reference>
<organism evidence="1 2">
    <name type="scientific">Panagrolaimus sp. ES5</name>
    <dbReference type="NCBI Taxonomy" id="591445"/>
    <lineage>
        <taxon>Eukaryota</taxon>
        <taxon>Metazoa</taxon>
        <taxon>Ecdysozoa</taxon>
        <taxon>Nematoda</taxon>
        <taxon>Chromadorea</taxon>
        <taxon>Rhabditida</taxon>
        <taxon>Tylenchina</taxon>
        <taxon>Panagrolaimomorpha</taxon>
        <taxon>Panagrolaimoidea</taxon>
        <taxon>Panagrolaimidae</taxon>
        <taxon>Panagrolaimus</taxon>
    </lineage>
</organism>
<dbReference type="Proteomes" id="UP000887579">
    <property type="component" value="Unplaced"/>
</dbReference>
<accession>A0AC34G799</accession>
<name>A0AC34G799_9BILA</name>
<proteinExistence type="predicted"/>
<sequence>MAQVFYDSDTPNVYDLNLTANEILTKHVSNEQLADFELFFNSRKVGKDQKLSDVKGLTAGKILRILNRKSSRIQAPSNLREQVVELDKRFEKFNFFEDRNITAFLYNKDYIKQLIKDFPIILEEPILLNVLTDYSLLAAMLHEEHGFVQQHPSYVPIVQKILADALPTAPEYMNVLRSTFNPRRQRNAAAPAAPGPARPLFTNQML</sequence>
<evidence type="ECO:0000313" key="1">
    <source>
        <dbReference type="Proteomes" id="UP000887579"/>
    </source>
</evidence>